<feature type="region of interest" description="Disordered" evidence="1">
    <location>
        <begin position="1055"/>
        <end position="1074"/>
    </location>
</feature>
<protein>
    <submittedName>
        <fullName evidence="5">Cytokine receptor</fullName>
    </submittedName>
</protein>
<dbReference type="Gene3D" id="2.60.40.10">
    <property type="entry name" value="Immunoglobulins"/>
    <property type="match status" value="8"/>
</dbReference>
<gene>
    <name evidence="5" type="primary">LOC105365749</name>
</gene>
<feature type="region of interest" description="Disordered" evidence="1">
    <location>
        <begin position="914"/>
        <end position="960"/>
    </location>
</feature>
<dbReference type="InterPro" id="IPR050713">
    <property type="entry name" value="RTP_Phos/Ushers"/>
</dbReference>
<dbReference type="PROSITE" id="PS50853">
    <property type="entry name" value="FN3"/>
    <property type="match status" value="5"/>
</dbReference>
<feature type="domain" description="Fibronectin type-III" evidence="3">
    <location>
        <begin position="461"/>
        <end position="562"/>
    </location>
</feature>
<organism evidence="4 5">
    <name type="scientific">Ceratosolen solmsi marchali</name>
    <dbReference type="NCBI Taxonomy" id="326594"/>
    <lineage>
        <taxon>Eukaryota</taxon>
        <taxon>Metazoa</taxon>
        <taxon>Ecdysozoa</taxon>
        <taxon>Arthropoda</taxon>
        <taxon>Hexapoda</taxon>
        <taxon>Insecta</taxon>
        <taxon>Pterygota</taxon>
        <taxon>Neoptera</taxon>
        <taxon>Endopterygota</taxon>
        <taxon>Hymenoptera</taxon>
        <taxon>Apocrita</taxon>
        <taxon>Proctotrupomorpha</taxon>
        <taxon>Chalcidoidea</taxon>
        <taxon>Agaonidae</taxon>
        <taxon>Agaoninae</taxon>
        <taxon>Ceratosolen</taxon>
    </lineage>
</organism>
<feature type="compositionally biased region" description="Basic and acidic residues" evidence="1">
    <location>
        <begin position="191"/>
        <end position="201"/>
    </location>
</feature>
<dbReference type="CDD" id="cd00063">
    <property type="entry name" value="FN3"/>
    <property type="match status" value="5"/>
</dbReference>
<dbReference type="GO" id="GO:0016020">
    <property type="term" value="C:membrane"/>
    <property type="evidence" value="ECO:0007669"/>
    <property type="project" value="UniProtKB-SubCell"/>
</dbReference>
<reference evidence="5" key="1">
    <citation type="submission" date="2025-08" db="UniProtKB">
        <authorList>
            <consortium name="RefSeq"/>
        </authorList>
    </citation>
    <scope>IDENTIFICATION</scope>
</reference>
<feature type="compositionally biased region" description="Low complexity" evidence="1">
    <location>
        <begin position="1289"/>
        <end position="1309"/>
    </location>
</feature>
<feature type="domain" description="Fibronectin type-III" evidence="3">
    <location>
        <begin position="250"/>
        <end position="355"/>
    </location>
</feature>
<keyword evidence="5" id="KW-0675">Receptor</keyword>
<feature type="compositionally biased region" description="Low complexity" evidence="1">
    <location>
        <begin position="1373"/>
        <end position="1382"/>
    </location>
</feature>
<keyword evidence="4" id="KW-1185">Reference proteome</keyword>
<dbReference type="CTD" id="32976"/>
<dbReference type="Proteomes" id="UP000695007">
    <property type="component" value="Unplaced"/>
</dbReference>
<dbReference type="SMART" id="SM00060">
    <property type="entry name" value="FN3"/>
    <property type="match status" value="6"/>
</dbReference>
<keyword evidence="2" id="KW-0812">Transmembrane</keyword>
<dbReference type="RefSeq" id="XP_011502285.1">
    <property type="nucleotide sequence ID" value="XM_011503983.1"/>
</dbReference>
<evidence type="ECO:0000313" key="4">
    <source>
        <dbReference type="Proteomes" id="UP000695007"/>
    </source>
</evidence>
<dbReference type="Pfam" id="PF00041">
    <property type="entry name" value="fn3"/>
    <property type="match status" value="2"/>
</dbReference>
<proteinExistence type="predicted"/>
<dbReference type="InterPro" id="IPR013783">
    <property type="entry name" value="Ig-like_fold"/>
</dbReference>
<feature type="domain" description="Fibronectin type-III" evidence="3">
    <location>
        <begin position="761"/>
        <end position="859"/>
    </location>
</feature>
<name>A0AAJ6YQE8_9HYME</name>
<feature type="domain" description="Fibronectin type-III" evidence="3">
    <location>
        <begin position="563"/>
        <end position="668"/>
    </location>
</feature>
<feature type="region of interest" description="Disordered" evidence="1">
    <location>
        <begin position="1173"/>
        <end position="1197"/>
    </location>
</feature>
<feature type="region of interest" description="Disordered" evidence="1">
    <location>
        <begin position="971"/>
        <end position="990"/>
    </location>
</feature>
<evidence type="ECO:0000313" key="5">
    <source>
        <dbReference type="RefSeq" id="XP_011502285.1"/>
    </source>
</evidence>
<dbReference type="InterPro" id="IPR036116">
    <property type="entry name" value="FN3_sf"/>
</dbReference>
<feature type="compositionally biased region" description="Polar residues" evidence="1">
    <location>
        <begin position="1245"/>
        <end position="1265"/>
    </location>
</feature>
<keyword evidence="2" id="KW-1133">Transmembrane helix</keyword>
<dbReference type="InterPro" id="IPR003961">
    <property type="entry name" value="FN3_dom"/>
</dbReference>
<dbReference type="PANTHER" id="PTHR46957">
    <property type="entry name" value="CYTOKINE RECEPTOR"/>
    <property type="match status" value="1"/>
</dbReference>
<dbReference type="KEGG" id="csol:105365749"/>
<accession>A0AAJ6YQE8</accession>
<feature type="compositionally biased region" description="Low complexity" evidence="1">
    <location>
        <begin position="1055"/>
        <end position="1067"/>
    </location>
</feature>
<evidence type="ECO:0000256" key="1">
    <source>
        <dbReference type="SAM" id="MobiDB-lite"/>
    </source>
</evidence>
<evidence type="ECO:0000259" key="3">
    <source>
        <dbReference type="PROSITE" id="PS50853"/>
    </source>
</evidence>
<dbReference type="GeneID" id="105365749"/>
<dbReference type="SUPFAM" id="SSF49265">
    <property type="entry name" value="Fibronectin type III"/>
    <property type="match status" value="5"/>
</dbReference>
<feature type="domain" description="Fibronectin type-III" evidence="3">
    <location>
        <begin position="673"/>
        <end position="757"/>
    </location>
</feature>
<feature type="region of interest" description="Disordered" evidence="1">
    <location>
        <begin position="1211"/>
        <end position="1400"/>
    </location>
</feature>
<dbReference type="PANTHER" id="PTHR46957:SF3">
    <property type="entry name" value="CYTOKINE RECEPTOR"/>
    <property type="match status" value="1"/>
</dbReference>
<sequence length="1400" mass="156370">MSNLSHYTIRTHIAHTNHIPLKNRNVAIRPVNCVTGTWPPGDIVLEDGSSLRILCILNKTFIEASFPGKNSSDLVFFKGHRQIEPEFISVLNDTTIQLDVSRPPPENAMYYCKLRLDKTYDKDYEAVCLNKVVVGYKPQAENFTCMSQNWENLTCSWDPRDNNVDTVYSVTFKLPGRAGGRKVYPCPSDARPPEPGKDKPRNRCFWDSTTNPIYRQPYEYYTFHLIGENVLGNWSYTHKFHHFAYVIPARPTNLTVVNKTLDSVMLHWSVPFPMQTFPAGLHHRVAHQNQWDGRKTWQIVNITDEPHNPKRYYSLTGLQYANAIYDVRVYIKSAVASGDDKWSNFSGVTFRTPARVPSQSPRTDVGSFEVSENNINRDVYLYWQSIPAHLENGNNFRYQVIHVEENGQRIGIAPNEITRTYAKFRGLAHHSSYHFEIVSSNDVGIFDKPTKVFVPSRYSIPKEPIAFTKIAFDDGLYELSWKPPIGGDDEITNYTIFWCENDRDRPYQCQGYLEWLHVSKMSTAHNVTVPDPKRVYQFAISANTQRASSGMVWASCTVIHNKVVGKMKTVWINHMDSTFIDVSWKLDCSDRIGIVEGFKIYYCPIVAPRNLNCNGPKLNTTIKADVNTVTGKVTGLKPYTTYMIAVAILTKNGEGQHSDPLYNTTYESAPSDPPRDIVVHNVTNTTMYLEWKSPVALNGMLRYYVVHYNEHRRVVNEVPRVELRGLQANRNYSLRVSACTVNCSAESEAVHILTGIGVPGRITPPTVRFVNSSQVRLLWMRPQLPAGPLDYFQIKSNDGEIQNTTSLEASLSIPDCKTVGREKLYTFQVRAVNIAPNSEHLFGNWSDAGEGNCFSNGPSYRVWIIIWVIGSICGIAFVFCVGYSSKRLWLKCKAMQDVEVKLPPGLAPNMKLLQKSGEQHTRQSSADSSGCSSGQESVTSSLTSDSQVSSDSGAEVDPVVPKKLALDAPTATAPAWESSSLRQRNVAGATKPSLEATATRWEPYVKVAKGSNELIIPTTLPADTLSLVRSTPNLSDNIGYVTSQQTWSSTGYISMPSSEEMSNNSSPVPKENPNAGSYSVVGVISKSPIRCKSEEESISLSKTRSETENKTTTNPYVSLVSLEQKSKDNTKRAIDSLRMFEDLGLDKSKQQPQQPEKLWRPYVQTGFLEVQKPPATSLDARRQPEDQPVAKFTIGQQQEAKPYVTVASIAEGTARKPEPPTAAHKPYVPVTSFVGGNSEPKPTGTVFQMLQQSKSASLETSGTASSDDHDRVGLYPSLDLEATRDDESSSTSSSSSASSSSTSSSPTSSFVLCWQPGDPDAPKDYHHLHQQQQQQLSSPPTSKPISGYVTLPEQQHQPKYPSRFAKPQPPQQQPQQQQQLLPAQSDEQYSKVAVVPRTTH</sequence>
<evidence type="ECO:0000256" key="2">
    <source>
        <dbReference type="SAM" id="Phobius"/>
    </source>
</evidence>
<feature type="region of interest" description="Disordered" evidence="1">
    <location>
        <begin position="183"/>
        <end position="202"/>
    </location>
</feature>
<feature type="compositionally biased region" description="Low complexity" evidence="1">
    <location>
        <begin position="924"/>
        <end position="952"/>
    </location>
</feature>
<feature type="transmembrane region" description="Helical" evidence="2">
    <location>
        <begin position="862"/>
        <end position="883"/>
    </location>
</feature>
<keyword evidence="2" id="KW-0472">Membrane</keyword>